<proteinExistence type="predicted"/>
<dbReference type="Proteomes" id="UP000007797">
    <property type="component" value="Unassembled WGS sequence"/>
</dbReference>
<keyword evidence="2" id="KW-1185">Reference proteome</keyword>
<dbReference type="AlphaFoldDB" id="F4Q173"/>
<accession>F4Q173</accession>
<dbReference type="GeneID" id="14870486"/>
<evidence type="ECO:0000313" key="2">
    <source>
        <dbReference type="Proteomes" id="UP000007797"/>
    </source>
</evidence>
<dbReference type="KEGG" id="dfa:DFA_04068"/>
<sequence>MAAFIPDSLKLSPNLSTLGESTTAATTIASTQQPFNQSAQRWAIPEEGIAHIQAPSTHNRLGLMETIYRHSISVNVTLIKSPPYTRKTSFGQLFHEYTRHKEPETYLRRVSLIWFPNSTPQEFNAGWIKFTGRTFGYQTPRKKHIY</sequence>
<dbReference type="EMBL" id="GL883018">
    <property type="protein sequence ID" value="EGG18574.1"/>
    <property type="molecule type" value="Genomic_DNA"/>
</dbReference>
<reference evidence="2" key="1">
    <citation type="journal article" date="2011" name="Genome Res.">
        <title>Phylogeny-wide analysis of social amoeba genomes highlights ancient origins for complex intercellular communication.</title>
        <authorList>
            <person name="Heidel A.J."/>
            <person name="Lawal H.M."/>
            <person name="Felder M."/>
            <person name="Schilde C."/>
            <person name="Helps N.R."/>
            <person name="Tunggal B."/>
            <person name="Rivero F."/>
            <person name="John U."/>
            <person name="Schleicher M."/>
            <person name="Eichinger L."/>
            <person name="Platzer M."/>
            <person name="Noegel A.A."/>
            <person name="Schaap P."/>
            <person name="Gloeckner G."/>
        </authorList>
    </citation>
    <scope>NUCLEOTIDE SEQUENCE [LARGE SCALE GENOMIC DNA]</scope>
    <source>
        <strain evidence="2">SH3</strain>
    </source>
</reference>
<name>F4Q173_CACFS</name>
<gene>
    <name evidence="1" type="ORF">DFA_04068</name>
</gene>
<evidence type="ECO:0000313" key="1">
    <source>
        <dbReference type="EMBL" id="EGG18574.1"/>
    </source>
</evidence>
<dbReference type="RefSeq" id="XP_004366478.1">
    <property type="nucleotide sequence ID" value="XM_004366421.1"/>
</dbReference>
<dbReference type="OrthoDB" id="22930at2759"/>
<protein>
    <submittedName>
        <fullName evidence="1">Uncharacterized protein</fullName>
    </submittedName>
</protein>
<organism evidence="1 2">
    <name type="scientific">Cavenderia fasciculata</name>
    <name type="common">Slime mold</name>
    <name type="synonym">Dictyostelium fasciculatum</name>
    <dbReference type="NCBI Taxonomy" id="261658"/>
    <lineage>
        <taxon>Eukaryota</taxon>
        <taxon>Amoebozoa</taxon>
        <taxon>Evosea</taxon>
        <taxon>Eumycetozoa</taxon>
        <taxon>Dictyostelia</taxon>
        <taxon>Acytosteliales</taxon>
        <taxon>Cavenderiaceae</taxon>
        <taxon>Cavenderia</taxon>
    </lineage>
</organism>